<evidence type="ECO:0008006" key="3">
    <source>
        <dbReference type="Google" id="ProtNLM"/>
    </source>
</evidence>
<organism evidence="1 2">
    <name type="scientific">Cucumis melo var. makuwa</name>
    <name type="common">Oriental melon</name>
    <dbReference type="NCBI Taxonomy" id="1194695"/>
    <lineage>
        <taxon>Eukaryota</taxon>
        <taxon>Viridiplantae</taxon>
        <taxon>Streptophyta</taxon>
        <taxon>Embryophyta</taxon>
        <taxon>Tracheophyta</taxon>
        <taxon>Spermatophyta</taxon>
        <taxon>Magnoliopsida</taxon>
        <taxon>eudicotyledons</taxon>
        <taxon>Gunneridae</taxon>
        <taxon>Pentapetalae</taxon>
        <taxon>rosids</taxon>
        <taxon>fabids</taxon>
        <taxon>Cucurbitales</taxon>
        <taxon>Cucurbitaceae</taxon>
        <taxon>Benincaseae</taxon>
        <taxon>Cucumis</taxon>
    </lineage>
</organism>
<proteinExistence type="predicted"/>
<dbReference type="SUPFAM" id="SSF56672">
    <property type="entry name" value="DNA/RNA polymerases"/>
    <property type="match status" value="1"/>
</dbReference>
<dbReference type="EMBL" id="SSTD01012249">
    <property type="protein sequence ID" value="TYK08823.1"/>
    <property type="molecule type" value="Genomic_DNA"/>
</dbReference>
<gene>
    <name evidence="1" type="ORF">E5676_scaffold796G00300</name>
</gene>
<name>A0A5D3CAE1_CUCMM</name>
<sequence>MVFLGRVVSADGVSVDLQKIGVVVNWERAIIVKELEKCEQSFQELKKQLVTTPILILHVTRNEYVVYCDASIQGSLEFQGVLYMASKLERVEERYNSCNYREFRKFASIVSGFRGRVRLEIR</sequence>
<dbReference type="Proteomes" id="UP000321947">
    <property type="component" value="Unassembled WGS sequence"/>
</dbReference>
<evidence type="ECO:0000313" key="1">
    <source>
        <dbReference type="EMBL" id="TYK08823.1"/>
    </source>
</evidence>
<comment type="caution">
    <text evidence="1">The sequence shown here is derived from an EMBL/GenBank/DDBJ whole genome shotgun (WGS) entry which is preliminary data.</text>
</comment>
<dbReference type="AlphaFoldDB" id="A0A5D3CAE1"/>
<accession>A0A5D3CAE1</accession>
<reference evidence="1 2" key="1">
    <citation type="submission" date="2019-08" db="EMBL/GenBank/DDBJ databases">
        <title>Draft genome sequences of two oriental melons (Cucumis melo L. var makuwa).</title>
        <authorList>
            <person name="Kwon S.-Y."/>
        </authorList>
    </citation>
    <scope>NUCLEOTIDE SEQUENCE [LARGE SCALE GENOMIC DNA]</scope>
    <source>
        <strain evidence="2">cv. Chang Bougi</strain>
        <tissue evidence="1">Leaf</tissue>
    </source>
</reference>
<evidence type="ECO:0000313" key="2">
    <source>
        <dbReference type="Proteomes" id="UP000321947"/>
    </source>
</evidence>
<protein>
    <recommendedName>
        <fullName evidence="3">Reverse transcriptase/retrotransposon-derived protein RNase H-like domain-containing protein</fullName>
    </recommendedName>
</protein>
<dbReference type="InterPro" id="IPR043502">
    <property type="entry name" value="DNA/RNA_pol_sf"/>
</dbReference>